<reference evidence="2" key="1">
    <citation type="submission" date="2021-02" db="EMBL/GenBank/DDBJ databases">
        <authorList>
            <person name="Nowell W R."/>
        </authorList>
    </citation>
    <scope>NUCLEOTIDE SEQUENCE</scope>
    <source>
        <strain evidence="2">Ploen Becks lab</strain>
    </source>
</reference>
<keyword evidence="3" id="KW-1185">Reference proteome</keyword>
<comment type="caution">
    <text evidence="2">The sequence shown here is derived from an EMBL/GenBank/DDBJ whole genome shotgun (WGS) entry which is preliminary data.</text>
</comment>
<sequence>KNSFIFSYDKRLKLPIYPGGEGQSINCNPSYGPTFGGGHDFYIASNSNSSNSSYSNLCHSYKHNAYTNGTTQAQSFLAGSYNFLTAEIEVYAQN</sequence>
<protein>
    <recommendedName>
        <fullName evidence="1">TLDc domain-containing protein</fullName>
    </recommendedName>
</protein>
<evidence type="ECO:0000259" key="1">
    <source>
        <dbReference type="Pfam" id="PF07534"/>
    </source>
</evidence>
<dbReference type="AlphaFoldDB" id="A0A814LXR7"/>
<dbReference type="Pfam" id="PF07534">
    <property type="entry name" value="TLD"/>
    <property type="match status" value="1"/>
</dbReference>
<gene>
    <name evidence="2" type="ORF">OXX778_LOCUS19648</name>
</gene>
<accession>A0A814LXR7</accession>
<dbReference type="OrthoDB" id="5981081at2759"/>
<dbReference type="EMBL" id="CAJNOC010006065">
    <property type="protein sequence ID" value="CAF1069178.1"/>
    <property type="molecule type" value="Genomic_DNA"/>
</dbReference>
<name>A0A814LXR7_9BILA</name>
<dbReference type="InterPro" id="IPR006571">
    <property type="entry name" value="TLDc_dom"/>
</dbReference>
<evidence type="ECO:0000313" key="2">
    <source>
        <dbReference type="EMBL" id="CAF1069178.1"/>
    </source>
</evidence>
<dbReference type="Proteomes" id="UP000663879">
    <property type="component" value="Unassembled WGS sequence"/>
</dbReference>
<feature type="non-terminal residue" evidence="2">
    <location>
        <position position="1"/>
    </location>
</feature>
<feature type="domain" description="TLDc" evidence="1">
    <location>
        <begin position="1"/>
        <end position="92"/>
    </location>
</feature>
<proteinExistence type="predicted"/>
<organism evidence="2 3">
    <name type="scientific">Brachionus calyciflorus</name>
    <dbReference type="NCBI Taxonomy" id="104777"/>
    <lineage>
        <taxon>Eukaryota</taxon>
        <taxon>Metazoa</taxon>
        <taxon>Spiralia</taxon>
        <taxon>Gnathifera</taxon>
        <taxon>Rotifera</taxon>
        <taxon>Eurotatoria</taxon>
        <taxon>Monogononta</taxon>
        <taxon>Pseudotrocha</taxon>
        <taxon>Ploima</taxon>
        <taxon>Brachionidae</taxon>
        <taxon>Brachionus</taxon>
    </lineage>
</organism>
<evidence type="ECO:0000313" key="3">
    <source>
        <dbReference type="Proteomes" id="UP000663879"/>
    </source>
</evidence>